<dbReference type="UniPathway" id="UPA00904">
    <property type="reaction ID" value="UER00875"/>
</dbReference>
<dbReference type="PANTHER" id="PTHR22789:SF0">
    <property type="entry name" value="3-OXO-TETRONATE 4-PHOSPHATE DECARBOXYLASE-RELATED"/>
    <property type="match status" value="1"/>
</dbReference>
<organism evidence="8 9">
    <name type="scientific">Actinokineospora alba</name>
    <dbReference type="NCBI Taxonomy" id="504798"/>
    <lineage>
        <taxon>Bacteria</taxon>
        <taxon>Bacillati</taxon>
        <taxon>Actinomycetota</taxon>
        <taxon>Actinomycetes</taxon>
        <taxon>Pseudonocardiales</taxon>
        <taxon>Pseudonocardiaceae</taxon>
        <taxon>Actinokineospora</taxon>
    </lineage>
</organism>
<name>A0A1H0HBF0_9PSEU</name>
<comment type="function">
    <text evidence="6">Catalyzes the dehydration of methylthioribulose-1-phosphate (MTRu-1-P) into 2,3-diketo-5-methylthiopentyl-1-phosphate (DK-MTP-1-P).</text>
</comment>
<dbReference type="STRING" id="504798.SAMN05421871_101258"/>
<comment type="similarity">
    <text evidence="6">Belongs to the aldolase class II family. MtnB subfamily.</text>
</comment>
<dbReference type="InterPro" id="IPR017714">
    <property type="entry name" value="MethylthioRu-1-P_deHdtase_MtnB"/>
</dbReference>
<reference evidence="9" key="1">
    <citation type="submission" date="2016-10" db="EMBL/GenBank/DDBJ databases">
        <authorList>
            <person name="Varghese N."/>
            <person name="Submissions S."/>
        </authorList>
    </citation>
    <scope>NUCLEOTIDE SEQUENCE [LARGE SCALE GENOMIC DNA]</scope>
    <source>
        <strain evidence="9">IBRC-M 10655</strain>
    </source>
</reference>
<comment type="pathway">
    <text evidence="6">Amino-acid biosynthesis; L-methionine biosynthesis via salvage pathway; L-methionine from S-methyl-5-thio-alpha-D-ribose 1-phosphate: step 2/6.</text>
</comment>
<feature type="domain" description="Class II aldolase/adducin N-terminal" evidence="7">
    <location>
        <begin position="5"/>
        <end position="195"/>
    </location>
</feature>
<dbReference type="InterPro" id="IPR050197">
    <property type="entry name" value="Aldolase_class_II_sugar_metab"/>
</dbReference>
<evidence type="ECO:0000259" key="7">
    <source>
        <dbReference type="SMART" id="SM01007"/>
    </source>
</evidence>
<dbReference type="GO" id="GO:0008270">
    <property type="term" value="F:zinc ion binding"/>
    <property type="evidence" value="ECO:0007669"/>
    <property type="project" value="UniProtKB-UniRule"/>
</dbReference>
<evidence type="ECO:0000256" key="6">
    <source>
        <dbReference type="HAMAP-Rule" id="MF_01677"/>
    </source>
</evidence>
<dbReference type="EC" id="4.2.1.109" evidence="6"/>
<keyword evidence="4 6" id="KW-0486">Methionine biosynthesis</keyword>
<dbReference type="InterPro" id="IPR036409">
    <property type="entry name" value="Aldolase_II/adducin_N_sf"/>
</dbReference>
<dbReference type="GO" id="GO:0016832">
    <property type="term" value="F:aldehyde-lyase activity"/>
    <property type="evidence" value="ECO:0007669"/>
    <property type="project" value="TreeGrafter"/>
</dbReference>
<sequence length="202" mass="21537">MTPAEELAEFTAKLYRRGWMEGTAGNISLRLPDGAALITASGVSKGELTAADTVRVSIADSRPVEPGRRQPSAETTIHTALYRRFAGCQAVVHAHPPYATAVAAIATARGENSVTFSGLEIIKGLRGGDPASVTVPVFPNHAEVPRIAEEVEARVAMRTPPVFLIGAHGATSWGPSLRVARDRMECLETLCRLRLLIDRAAS</sequence>
<evidence type="ECO:0000256" key="3">
    <source>
        <dbReference type="ARBA" id="ARBA00022833"/>
    </source>
</evidence>
<dbReference type="InterPro" id="IPR001303">
    <property type="entry name" value="Aldolase_II/adducin_N"/>
</dbReference>
<feature type="binding site" evidence="6">
    <location>
        <position position="93"/>
    </location>
    <ligand>
        <name>Zn(2+)</name>
        <dbReference type="ChEBI" id="CHEBI:29105"/>
    </ligand>
</feature>
<dbReference type="Proteomes" id="UP000199651">
    <property type="component" value="Unassembled WGS sequence"/>
</dbReference>
<comment type="cofactor">
    <cofactor evidence="6">
        <name>Zn(2+)</name>
        <dbReference type="ChEBI" id="CHEBI:29105"/>
    </cofactor>
    <text evidence="6">Binds 1 zinc ion per subunit.</text>
</comment>
<proteinExistence type="inferred from homology"/>
<dbReference type="Gene3D" id="3.40.225.10">
    <property type="entry name" value="Class II aldolase/adducin N-terminal domain"/>
    <property type="match status" value="1"/>
</dbReference>
<dbReference type="EMBL" id="FNJB01000002">
    <property type="protein sequence ID" value="SDO16384.1"/>
    <property type="molecule type" value="Genomic_DNA"/>
</dbReference>
<keyword evidence="1 6" id="KW-0028">Amino-acid biosynthesis</keyword>
<evidence type="ECO:0000313" key="9">
    <source>
        <dbReference type="Proteomes" id="UP000199651"/>
    </source>
</evidence>
<dbReference type="GO" id="GO:0019323">
    <property type="term" value="P:pentose catabolic process"/>
    <property type="evidence" value="ECO:0007669"/>
    <property type="project" value="TreeGrafter"/>
</dbReference>
<protein>
    <recommendedName>
        <fullName evidence="6">Methylthioribulose-1-phosphate dehydratase</fullName>
        <shortName evidence="6">MTRu-1-P dehydratase</shortName>
        <ecNumber evidence="6">4.2.1.109</ecNumber>
    </recommendedName>
</protein>
<evidence type="ECO:0000256" key="2">
    <source>
        <dbReference type="ARBA" id="ARBA00022723"/>
    </source>
</evidence>
<dbReference type="GO" id="GO:0005829">
    <property type="term" value="C:cytosol"/>
    <property type="evidence" value="ECO:0007669"/>
    <property type="project" value="TreeGrafter"/>
</dbReference>
<dbReference type="GO" id="GO:0019509">
    <property type="term" value="P:L-methionine salvage from methylthioadenosine"/>
    <property type="evidence" value="ECO:0007669"/>
    <property type="project" value="UniProtKB-UniRule"/>
</dbReference>
<evidence type="ECO:0000256" key="5">
    <source>
        <dbReference type="ARBA" id="ARBA00023239"/>
    </source>
</evidence>
<dbReference type="HAMAP" id="MF_01677">
    <property type="entry name" value="Salvage_MtnB"/>
    <property type="match status" value="1"/>
</dbReference>
<keyword evidence="2 6" id="KW-0479">Metal-binding</keyword>
<dbReference type="RefSeq" id="WP_166657850.1">
    <property type="nucleotide sequence ID" value="NZ_FNDV01000001.1"/>
</dbReference>
<dbReference type="NCBIfam" id="TIGR03328">
    <property type="entry name" value="salvage_mtnB"/>
    <property type="match status" value="1"/>
</dbReference>
<feature type="binding site" evidence="6">
    <location>
        <position position="95"/>
    </location>
    <ligand>
        <name>Zn(2+)</name>
        <dbReference type="ChEBI" id="CHEBI:29105"/>
    </ligand>
</feature>
<dbReference type="SMART" id="SM01007">
    <property type="entry name" value="Aldolase_II"/>
    <property type="match status" value="1"/>
</dbReference>
<keyword evidence="5 6" id="KW-0456">Lyase</keyword>
<dbReference type="PANTHER" id="PTHR22789">
    <property type="entry name" value="FUCULOSE PHOSPHATE ALDOLASE"/>
    <property type="match status" value="1"/>
</dbReference>
<dbReference type="GO" id="GO:0046570">
    <property type="term" value="F:methylthioribulose 1-phosphate dehydratase activity"/>
    <property type="evidence" value="ECO:0007669"/>
    <property type="project" value="UniProtKB-UniRule"/>
</dbReference>
<dbReference type="SUPFAM" id="SSF53639">
    <property type="entry name" value="AraD/HMP-PK domain-like"/>
    <property type="match status" value="1"/>
</dbReference>
<evidence type="ECO:0000256" key="4">
    <source>
        <dbReference type="ARBA" id="ARBA00023167"/>
    </source>
</evidence>
<gene>
    <name evidence="6" type="primary">mtnB</name>
    <name evidence="8" type="ORF">SAMN05192558_10245</name>
</gene>
<keyword evidence="9" id="KW-1185">Reference proteome</keyword>
<accession>A0A1H0HBF0</accession>
<comment type="catalytic activity">
    <reaction evidence="6">
        <text>5-(methylsulfanyl)-D-ribulose 1-phosphate = 5-methylsulfanyl-2,3-dioxopentyl phosphate + H2O</text>
        <dbReference type="Rhea" id="RHEA:15549"/>
        <dbReference type="ChEBI" id="CHEBI:15377"/>
        <dbReference type="ChEBI" id="CHEBI:58548"/>
        <dbReference type="ChEBI" id="CHEBI:58828"/>
        <dbReference type="EC" id="4.2.1.109"/>
    </reaction>
</comment>
<dbReference type="AlphaFoldDB" id="A0A1H0HBF0"/>
<evidence type="ECO:0000256" key="1">
    <source>
        <dbReference type="ARBA" id="ARBA00022605"/>
    </source>
</evidence>
<dbReference type="Pfam" id="PF00596">
    <property type="entry name" value="Aldolase_II"/>
    <property type="match status" value="1"/>
</dbReference>
<evidence type="ECO:0000313" key="8">
    <source>
        <dbReference type="EMBL" id="SDO16384.1"/>
    </source>
</evidence>
<keyword evidence="3 6" id="KW-0862">Zinc</keyword>